<gene>
    <name evidence="3" type="ORF">BCF53_103108</name>
</gene>
<dbReference type="RefSeq" id="WP_132700367.1">
    <property type="nucleotide sequence ID" value="NZ_SLZR01000003.1"/>
</dbReference>
<dbReference type="EMBL" id="SLZR01000003">
    <property type="protein sequence ID" value="TCS42447.1"/>
    <property type="molecule type" value="Genomic_DNA"/>
</dbReference>
<proteinExistence type="inferred from homology"/>
<comment type="caution">
    <text evidence="3">The sequence shown here is derived from an EMBL/GenBank/DDBJ whole genome shotgun (WGS) entry which is preliminary data.</text>
</comment>
<dbReference type="InterPro" id="IPR006143">
    <property type="entry name" value="RND_pump_MFP"/>
</dbReference>
<dbReference type="OrthoDB" id="9806939at2"/>
<accession>A0A4R3IAC3</accession>
<evidence type="ECO:0000313" key="3">
    <source>
        <dbReference type="EMBL" id="TCS42447.1"/>
    </source>
</evidence>
<evidence type="ECO:0000256" key="1">
    <source>
        <dbReference type="ARBA" id="ARBA00009477"/>
    </source>
</evidence>
<reference evidence="3 4" key="1">
    <citation type="submission" date="2019-03" db="EMBL/GenBank/DDBJ databases">
        <title>Genomic Encyclopedia of Archaeal and Bacterial Type Strains, Phase II (KMG-II): from individual species to whole genera.</title>
        <authorList>
            <person name="Goeker M."/>
        </authorList>
    </citation>
    <scope>NUCLEOTIDE SEQUENCE [LARGE SCALE GENOMIC DNA]</scope>
    <source>
        <strain evidence="3 4">DSM 15388</strain>
    </source>
</reference>
<dbReference type="Proteomes" id="UP000295793">
    <property type="component" value="Unassembled WGS sequence"/>
</dbReference>
<dbReference type="Gene3D" id="2.40.50.100">
    <property type="match status" value="1"/>
</dbReference>
<dbReference type="GO" id="GO:1990281">
    <property type="term" value="C:efflux pump complex"/>
    <property type="evidence" value="ECO:0007669"/>
    <property type="project" value="TreeGrafter"/>
</dbReference>
<keyword evidence="2" id="KW-0175">Coiled coil</keyword>
<protein>
    <submittedName>
        <fullName evidence="3">Multidrug efflux system membrane fusion protein</fullName>
    </submittedName>
</protein>
<dbReference type="PANTHER" id="PTHR30469">
    <property type="entry name" value="MULTIDRUG RESISTANCE PROTEIN MDTA"/>
    <property type="match status" value="1"/>
</dbReference>
<evidence type="ECO:0000256" key="2">
    <source>
        <dbReference type="SAM" id="Coils"/>
    </source>
</evidence>
<keyword evidence="4" id="KW-1185">Reference proteome</keyword>
<dbReference type="GO" id="GO:0015562">
    <property type="term" value="F:efflux transmembrane transporter activity"/>
    <property type="evidence" value="ECO:0007669"/>
    <property type="project" value="TreeGrafter"/>
</dbReference>
<dbReference type="Gene3D" id="2.40.30.170">
    <property type="match status" value="1"/>
</dbReference>
<dbReference type="AlphaFoldDB" id="A0A4R3IAC3"/>
<evidence type="ECO:0000313" key="4">
    <source>
        <dbReference type="Proteomes" id="UP000295793"/>
    </source>
</evidence>
<organism evidence="3 4">
    <name type="scientific">Reinekea marinisedimentorum</name>
    <dbReference type="NCBI Taxonomy" id="230495"/>
    <lineage>
        <taxon>Bacteria</taxon>
        <taxon>Pseudomonadati</taxon>
        <taxon>Pseudomonadota</taxon>
        <taxon>Gammaproteobacteria</taxon>
        <taxon>Oceanospirillales</taxon>
        <taxon>Saccharospirillaceae</taxon>
        <taxon>Reinekea</taxon>
    </lineage>
</organism>
<comment type="similarity">
    <text evidence="1">Belongs to the membrane fusion protein (MFP) (TC 8.A.1) family.</text>
</comment>
<dbReference type="Gene3D" id="1.10.287.470">
    <property type="entry name" value="Helix hairpin bin"/>
    <property type="match status" value="1"/>
</dbReference>
<name>A0A4R3IAC3_9GAMM</name>
<dbReference type="SUPFAM" id="SSF111369">
    <property type="entry name" value="HlyD-like secretion proteins"/>
    <property type="match status" value="1"/>
</dbReference>
<sequence>MSKSRFAGPLIAVIITIAFAAWMMSGHEETTPEQIPQQPKAKSLIPTVQAVDSIAREVQQQLTINGTTRALRNITVISEGAGKVVAVLKSQGDTVTQGGIIARLDTKNIPAQINQAEAFENQANLEYEAALELKRKGLINETQISALYAALQQAKATLSSLQIQLENTVIRSPITGQIENSDLEVGSYIGVGDTVAEVYDYSQLVFEGSVSEKDILKLKLNQRGTVELINGDKVPGVVSYIGSVANPVTRTFVIEMKIAAVSKKISGVTSVAKVTLENSTGHYISPALLYINEDGLMGLKTLDAENRVQFYEVDIIRSGTDGVWVQGLPQKSRIIVVGQGFVNLNDETAPTLVDFDQSKAVGL</sequence>
<dbReference type="NCBIfam" id="TIGR01730">
    <property type="entry name" value="RND_mfp"/>
    <property type="match status" value="1"/>
</dbReference>
<feature type="coiled-coil region" evidence="2">
    <location>
        <begin position="144"/>
        <end position="171"/>
    </location>
</feature>
<dbReference type="PANTHER" id="PTHR30469:SF29">
    <property type="entry name" value="BLR2860 PROTEIN"/>
    <property type="match status" value="1"/>
</dbReference>